<dbReference type="PANTHER" id="PTHR11601:SF36">
    <property type="entry name" value="CYSTEINE DESULFURASE NIFS-RELATED"/>
    <property type="match status" value="1"/>
</dbReference>
<gene>
    <name evidence="9" type="ORF">H0185_05390</name>
</gene>
<dbReference type="SUPFAM" id="SSF53383">
    <property type="entry name" value="PLP-dependent transferases"/>
    <property type="match status" value="1"/>
</dbReference>
<evidence type="ECO:0000256" key="7">
    <source>
        <dbReference type="RuleBase" id="RU004504"/>
    </source>
</evidence>
<dbReference type="PANTHER" id="PTHR11601">
    <property type="entry name" value="CYSTEINE DESULFURYLASE FAMILY MEMBER"/>
    <property type="match status" value="1"/>
</dbReference>
<sequence>MKYFDYAASSPLDKEAADLYVKTATEYYGNSQSLHDIGYQANALLENARKEMSKLFAVEADGIFFTSGGSESNLLGIRALLSGKLKEGAHIITGIAEHDSVYLVMKMLQKEGYEVTYLPFNREGKIEVAAVEEAMREDTILVSIQHANPEIGTLQPIKEISSLCKKNQVLLHSDCVQSFGKTPIQEVSSVVDALSISGHKFYGPKGTGVAYVNPRVAWRPYIEGVTHEKGLRAGTVNVPGILAMTLAAQKAVTRLDEEMDRLTFLREVFTSQFSLIGNSVTIYPSQLPGLIGMCLHGHEGQWVMLECNRRGFAISTGTACHVGLLTPSKTMAAIGVTGKAAKEFFRISFGRQTSEEDVRSLGGYIAELAQQAEMNELRR</sequence>
<dbReference type="Proteomes" id="UP000769780">
    <property type="component" value="Unassembled WGS sequence"/>
</dbReference>
<evidence type="ECO:0000256" key="6">
    <source>
        <dbReference type="ARBA" id="ARBA00023014"/>
    </source>
</evidence>
<dbReference type="Gene3D" id="3.90.1150.10">
    <property type="entry name" value="Aspartate Aminotransferase, domain 1"/>
    <property type="match status" value="1"/>
</dbReference>
<dbReference type="InterPro" id="IPR020578">
    <property type="entry name" value="Aminotrans_V_PyrdxlP_BS"/>
</dbReference>
<dbReference type="PROSITE" id="PS00595">
    <property type="entry name" value="AA_TRANSFER_CLASS_5"/>
    <property type="match status" value="1"/>
</dbReference>
<accession>A0ABS7K1W3</accession>
<dbReference type="PIRSF" id="PIRSF005572">
    <property type="entry name" value="NifS"/>
    <property type="match status" value="1"/>
</dbReference>
<keyword evidence="3" id="KW-0479">Metal-binding</keyword>
<evidence type="ECO:0000256" key="3">
    <source>
        <dbReference type="ARBA" id="ARBA00022723"/>
    </source>
</evidence>
<evidence type="ECO:0000313" key="10">
    <source>
        <dbReference type="Proteomes" id="UP000769780"/>
    </source>
</evidence>
<dbReference type="EMBL" id="JACWFH010000008">
    <property type="protein sequence ID" value="MBY0096237.1"/>
    <property type="molecule type" value="Genomic_DNA"/>
</dbReference>
<evidence type="ECO:0000256" key="4">
    <source>
        <dbReference type="ARBA" id="ARBA00022898"/>
    </source>
</evidence>
<comment type="caution">
    <text evidence="9">The sequence shown here is derived from an EMBL/GenBank/DDBJ whole genome shotgun (WGS) entry which is preliminary data.</text>
</comment>
<comment type="similarity">
    <text evidence="2">Belongs to the class-V pyridoxal-phosphate-dependent aminotransferase family. NifS/IscS subfamily.</text>
</comment>
<dbReference type="InterPro" id="IPR016454">
    <property type="entry name" value="Cysteine_dSase"/>
</dbReference>
<evidence type="ECO:0000256" key="2">
    <source>
        <dbReference type="ARBA" id="ARBA00006490"/>
    </source>
</evidence>
<feature type="domain" description="Aminotransferase class V" evidence="8">
    <location>
        <begin position="3"/>
        <end position="361"/>
    </location>
</feature>
<dbReference type="RefSeq" id="WP_221871966.1">
    <property type="nucleotide sequence ID" value="NZ_JACWFH010000008.1"/>
</dbReference>
<keyword evidence="10" id="KW-1185">Reference proteome</keyword>
<evidence type="ECO:0000313" key="9">
    <source>
        <dbReference type="EMBL" id="MBY0096237.1"/>
    </source>
</evidence>
<protein>
    <submittedName>
        <fullName evidence="9">IscS subfamily cysteine desulfurase</fullName>
    </submittedName>
</protein>
<dbReference type="NCBIfam" id="NF002806">
    <property type="entry name" value="PRK02948.1"/>
    <property type="match status" value="1"/>
</dbReference>
<dbReference type="Pfam" id="PF00266">
    <property type="entry name" value="Aminotran_5"/>
    <property type="match status" value="1"/>
</dbReference>
<organism evidence="9 10">
    <name type="scientific">Mesobacillus maritimus</name>
    <dbReference type="NCBI Taxonomy" id="1643336"/>
    <lineage>
        <taxon>Bacteria</taxon>
        <taxon>Bacillati</taxon>
        <taxon>Bacillota</taxon>
        <taxon>Bacilli</taxon>
        <taxon>Bacillales</taxon>
        <taxon>Bacillaceae</taxon>
        <taxon>Mesobacillus</taxon>
    </lineage>
</organism>
<name>A0ABS7K1W3_9BACI</name>
<dbReference type="InterPro" id="IPR015422">
    <property type="entry name" value="PyrdxlP-dep_Trfase_small"/>
</dbReference>
<evidence type="ECO:0000259" key="8">
    <source>
        <dbReference type="Pfam" id="PF00266"/>
    </source>
</evidence>
<dbReference type="Gene3D" id="3.40.640.10">
    <property type="entry name" value="Type I PLP-dependent aspartate aminotransferase-like (Major domain)"/>
    <property type="match status" value="1"/>
</dbReference>
<evidence type="ECO:0000256" key="5">
    <source>
        <dbReference type="ARBA" id="ARBA00023004"/>
    </source>
</evidence>
<reference evidence="9 10" key="1">
    <citation type="submission" date="2020-07" db="EMBL/GenBank/DDBJ databases">
        <title>Fungal Genomes of the International Space Station.</title>
        <authorList>
            <person name="Seuylemezian A."/>
            <person name="Singh N.K."/>
            <person name="Wood J."/>
            <person name="Venkateswaran K."/>
        </authorList>
    </citation>
    <scope>NUCLEOTIDE SEQUENCE [LARGE SCALE GENOMIC DNA]</scope>
    <source>
        <strain evidence="9 10">PL-B2</strain>
    </source>
</reference>
<dbReference type="InterPro" id="IPR015421">
    <property type="entry name" value="PyrdxlP-dep_Trfase_major"/>
</dbReference>
<keyword evidence="4" id="KW-0663">Pyridoxal phosphate</keyword>
<evidence type="ECO:0000256" key="1">
    <source>
        <dbReference type="ARBA" id="ARBA00001933"/>
    </source>
</evidence>
<keyword evidence="5" id="KW-0408">Iron</keyword>
<proteinExistence type="inferred from homology"/>
<dbReference type="InterPro" id="IPR000192">
    <property type="entry name" value="Aminotrans_V_dom"/>
</dbReference>
<comment type="cofactor">
    <cofactor evidence="1 7">
        <name>pyridoxal 5'-phosphate</name>
        <dbReference type="ChEBI" id="CHEBI:597326"/>
    </cofactor>
</comment>
<dbReference type="InterPro" id="IPR015424">
    <property type="entry name" value="PyrdxlP-dep_Trfase"/>
</dbReference>
<keyword evidence="6" id="KW-0411">Iron-sulfur</keyword>